<keyword evidence="1" id="KW-0732">Signal</keyword>
<evidence type="ECO:0000313" key="2">
    <source>
        <dbReference type="EMBL" id="EIL89753.1"/>
    </source>
</evidence>
<dbReference type="SUPFAM" id="SSF50969">
    <property type="entry name" value="YVTN repeat-like/Quinoprotein amine dehydrogenase"/>
    <property type="match status" value="1"/>
</dbReference>
<name>I4VRB2_9GAMM</name>
<dbReference type="AlphaFoldDB" id="I4VRB2"/>
<feature type="signal peptide" evidence="1">
    <location>
        <begin position="1"/>
        <end position="22"/>
    </location>
</feature>
<dbReference type="PANTHER" id="PTHR31270">
    <property type="entry name" value="GLUTAMINYL-PEPTIDE CYCLOTRANSFERASE"/>
    <property type="match status" value="1"/>
</dbReference>
<dbReference type="PANTHER" id="PTHR31270:SF1">
    <property type="entry name" value="GLUTAMINYL-PEPTIDE CYCLOTRANSFERASE"/>
    <property type="match status" value="1"/>
</dbReference>
<dbReference type="InterPro" id="IPR007788">
    <property type="entry name" value="QCT"/>
</dbReference>
<feature type="chain" id="PRO_5003696053" evidence="1">
    <location>
        <begin position="23"/>
        <end position="263"/>
    </location>
</feature>
<keyword evidence="2" id="KW-0808">Transferase</keyword>
<protein>
    <submittedName>
        <fullName evidence="2">Glutamine cyclotransferase</fullName>
    </submittedName>
</protein>
<evidence type="ECO:0000256" key="1">
    <source>
        <dbReference type="SAM" id="SignalP"/>
    </source>
</evidence>
<reference evidence="2 3" key="1">
    <citation type="journal article" date="2012" name="J. Bacteriol.">
        <title>Genome sequences for six rhodanobacter strains, isolated from soils and the terrestrial subsurface, with variable denitrification capabilities.</title>
        <authorList>
            <person name="Kostka J.E."/>
            <person name="Green S.J."/>
            <person name="Rishishwar L."/>
            <person name="Prakash O."/>
            <person name="Katz L.S."/>
            <person name="Marino-Ramirez L."/>
            <person name="Jordan I.K."/>
            <person name="Munk C."/>
            <person name="Ivanova N."/>
            <person name="Mikhailova N."/>
            <person name="Watson D.B."/>
            <person name="Brown S.D."/>
            <person name="Palumbo A.V."/>
            <person name="Brooks S.C."/>
        </authorList>
    </citation>
    <scope>NUCLEOTIDE SEQUENCE [LARGE SCALE GENOMIC DNA]</scope>
    <source>
        <strain evidence="3">Jip2T</strain>
    </source>
</reference>
<dbReference type="Pfam" id="PF05096">
    <property type="entry name" value="Glu_cyclase_2"/>
    <property type="match status" value="1"/>
</dbReference>
<comment type="caution">
    <text evidence="2">The sequence shown here is derived from an EMBL/GenBank/DDBJ whole genome shotgun (WGS) entry which is preliminary data.</text>
</comment>
<dbReference type="Proteomes" id="UP000004210">
    <property type="component" value="Unassembled WGS sequence"/>
</dbReference>
<proteinExistence type="predicted"/>
<dbReference type="OrthoDB" id="9783700at2"/>
<accession>I4VRB2</accession>
<dbReference type="PROSITE" id="PS51257">
    <property type="entry name" value="PROKAR_LIPOPROTEIN"/>
    <property type="match status" value="1"/>
</dbReference>
<sequence length="263" mass="28937">MKRFAMVLAFLAASLACATAAASDVPVYGYTVTHTWPHDTHAYTEGLFYLDGYLYEGTGNVGHSFVRKVDLQSGKVLQQVATPGPGFFGEGIVAWKDRLIELTWRGQQGFVFDLATLKPLARFSYPGEGWGLTTDGKHLLMSDGTPTLRLLDPETLQQVGHIDVTADGEPLANLNELEWVHGQIYANVWLTQRIARIDPASGKVVGWIDLTGLAPRAEDTPDPANDVLNGIAYDAAKDRLFVTGKRWPHVYEIRLTGPRSGQR</sequence>
<dbReference type="InterPro" id="IPR011044">
    <property type="entry name" value="Quino_amine_DH_bsu"/>
</dbReference>
<dbReference type="GO" id="GO:0016603">
    <property type="term" value="F:glutaminyl-peptide cyclotransferase activity"/>
    <property type="evidence" value="ECO:0007669"/>
    <property type="project" value="InterPro"/>
</dbReference>
<keyword evidence="3" id="KW-1185">Reference proteome</keyword>
<dbReference type="eggNOG" id="COG3823">
    <property type="taxonomic scope" value="Bacteria"/>
</dbReference>
<gene>
    <name evidence="2" type="ORF">UU9_08520</name>
</gene>
<dbReference type="InterPro" id="IPR015943">
    <property type="entry name" value="WD40/YVTN_repeat-like_dom_sf"/>
</dbReference>
<dbReference type="PATRIC" id="fig|1163408.3.peg.1747"/>
<dbReference type="Gene3D" id="2.130.10.10">
    <property type="entry name" value="YVTN repeat-like/Quinoprotein amine dehydrogenase"/>
    <property type="match status" value="1"/>
</dbReference>
<organism evidence="2 3">
    <name type="scientific">Rhodanobacter fulvus Jip2</name>
    <dbReference type="NCBI Taxonomy" id="1163408"/>
    <lineage>
        <taxon>Bacteria</taxon>
        <taxon>Pseudomonadati</taxon>
        <taxon>Pseudomonadota</taxon>
        <taxon>Gammaproteobacteria</taxon>
        <taxon>Lysobacterales</taxon>
        <taxon>Rhodanobacteraceae</taxon>
        <taxon>Rhodanobacter</taxon>
    </lineage>
</organism>
<dbReference type="STRING" id="1163408.UU9_08520"/>
<dbReference type="EMBL" id="AJXU01000031">
    <property type="protein sequence ID" value="EIL89753.1"/>
    <property type="molecule type" value="Genomic_DNA"/>
</dbReference>
<evidence type="ECO:0000313" key="3">
    <source>
        <dbReference type="Proteomes" id="UP000004210"/>
    </source>
</evidence>